<dbReference type="Pfam" id="PF04205">
    <property type="entry name" value="FMN_bind"/>
    <property type="match status" value="2"/>
</dbReference>
<feature type="transmembrane region" description="Helical" evidence="8">
    <location>
        <begin position="56"/>
        <end position="89"/>
    </location>
</feature>
<evidence type="ECO:0000259" key="9">
    <source>
        <dbReference type="PROSITE" id="PS51379"/>
    </source>
</evidence>
<dbReference type="PANTHER" id="PTHR30176">
    <property type="entry name" value="FERREDOXIN-TYPE PROTEIN NAPH"/>
    <property type="match status" value="1"/>
</dbReference>
<feature type="transmembrane region" description="Helical" evidence="8">
    <location>
        <begin position="152"/>
        <end position="176"/>
    </location>
</feature>
<dbReference type="PROSITE" id="PS00198">
    <property type="entry name" value="4FE4S_FER_1"/>
    <property type="match status" value="1"/>
</dbReference>
<evidence type="ECO:0000256" key="1">
    <source>
        <dbReference type="ARBA" id="ARBA00022448"/>
    </source>
</evidence>
<keyword evidence="11" id="KW-1185">Reference proteome</keyword>
<dbReference type="SMART" id="SM00900">
    <property type="entry name" value="FMN_bind"/>
    <property type="match status" value="2"/>
</dbReference>
<dbReference type="GO" id="GO:0046872">
    <property type="term" value="F:metal ion binding"/>
    <property type="evidence" value="ECO:0007669"/>
    <property type="project" value="UniProtKB-KW"/>
</dbReference>
<dbReference type="KEGG" id="ahb:bsdtb5_12060"/>
<dbReference type="Gene3D" id="3.90.1010.20">
    <property type="match status" value="2"/>
</dbReference>
<dbReference type="PROSITE" id="PS51379">
    <property type="entry name" value="4FE4S_FER_2"/>
    <property type="match status" value="1"/>
</dbReference>
<dbReference type="InterPro" id="IPR007329">
    <property type="entry name" value="FMN-bd"/>
</dbReference>
<keyword evidence="3" id="KW-0479">Metal-binding</keyword>
<dbReference type="Pfam" id="PF12801">
    <property type="entry name" value="Fer4_5"/>
    <property type="match status" value="2"/>
</dbReference>
<evidence type="ECO:0000256" key="3">
    <source>
        <dbReference type="ARBA" id="ARBA00022723"/>
    </source>
</evidence>
<dbReference type="GO" id="GO:0010181">
    <property type="term" value="F:FMN binding"/>
    <property type="evidence" value="ECO:0007669"/>
    <property type="project" value="InterPro"/>
</dbReference>
<dbReference type="SUPFAM" id="SSF54862">
    <property type="entry name" value="4Fe-4S ferredoxins"/>
    <property type="match status" value="1"/>
</dbReference>
<accession>A0A7R7EJT2</accession>
<feature type="transmembrane region" description="Helical" evidence="8">
    <location>
        <begin position="12"/>
        <end position="36"/>
    </location>
</feature>
<dbReference type="InterPro" id="IPR017900">
    <property type="entry name" value="4Fe4S_Fe_S_CS"/>
</dbReference>
<evidence type="ECO:0000313" key="11">
    <source>
        <dbReference type="Proteomes" id="UP000595897"/>
    </source>
</evidence>
<dbReference type="GO" id="GO:0005886">
    <property type="term" value="C:plasma membrane"/>
    <property type="evidence" value="ECO:0007669"/>
    <property type="project" value="TreeGrafter"/>
</dbReference>
<evidence type="ECO:0000313" key="10">
    <source>
        <dbReference type="EMBL" id="BCN29911.1"/>
    </source>
</evidence>
<dbReference type="AlphaFoldDB" id="A0A7R7EJT2"/>
<evidence type="ECO:0000256" key="5">
    <source>
        <dbReference type="ARBA" id="ARBA00023004"/>
    </source>
</evidence>
<organism evidence="10 11">
    <name type="scientific">Anaeromicropila herbilytica</name>
    <dbReference type="NCBI Taxonomy" id="2785025"/>
    <lineage>
        <taxon>Bacteria</taxon>
        <taxon>Bacillati</taxon>
        <taxon>Bacillota</taxon>
        <taxon>Clostridia</taxon>
        <taxon>Lachnospirales</taxon>
        <taxon>Lachnospiraceae</taxon>
        <taxon>Anaeromicropila</taxon>
    </lineage>
</organism>
<protein>
    <recommendedName>
        <fullName evidence="9">4Fe-4S ferredoxin-type domain-containing protein</fullName>
    </recommendedName>
</protein>
<keyword evidence="5" id="KW-0408">Iron</keyword>
<dbReference type="GO" id="GO:0051539">
    <property type="term" value="F:4 iron, 4 sulfur cluster binding"/>
    <property type="evidence" value="ECO:0007669"/>
    <property type="project" value="UniProtKB-KW"/>
</dbReference>
<gene>
    <name evidence="10" type="ORF">bsdtb5_12060</name>
</gene>
<evidence type="ECO:0000256" key="8">
    <source>
        <dbReference type="SAM" id="Phobius"/>
    </source>
</evidence>
<keyword evidence="8" id="KW-0812">Transmembrane</keyword>
<keyword evidence="6" id="KW-0411">Iron-sulfur</keyword>
<feature type="domain" description="4Fe-4S ferredoxin-type" evidence="9">
    <location>
        <begin position="227"/>
        <end position="256"/>
    </location>
</feature>
<dbReference type="PANTHER" id="PTHR30176:SF3">
    <property type="entry name" value="FERREDOXIN-TYPE PROTEIN NAPH"/>
    <property type="match status" value="1"/>
</dbReference>
<reference evidence="10 11" key="1">
    <citation type="submission" date="2020-11" db="EMBL/GenBank/DDBJ databases">
        <title>Draft genome sequencing of a Lachnospiraceae strain isolated from anoxic soil subjected to BSD treatment.</title>
        <authorList>
            <person name="Uek A."/>
            <person name="Tonouchi A."/>
        </authorList>
    </citation>
    <scope>NUCLEOTIDE SEQUENCE [LARGE SCALE GENOMIC DNA]</scope>
    <source>
        <strain evidence="10 11">TB5</strain>
    </source>
</reference>
<dbReference type="InterPro" id="IPR017896">
    <property type="entry name" value="4Fe4S_Fe-S-bd"/>
</dbReference>
<keyword evidence="2" id="KW-0004">4Fe-4S</keyword>
<feature type="region of interest" description="Disordered" evidence="7">
    <location>
        <begin position="391"/>
        <end position="482"/>
    </location>
</feature>
<evidence type="ECO:0000256" key="4">
    <source>
        <dbReference type="ARBA" id="ARBA00022982"/>
    </source>
</evidence>
<dbReference type="RefSeq" id="WP_271715165.1">
    <property type="nucleotide sequence ID" value="NZ_AP024169.1"/>
</dbReference>
<feature type="compositionally biased region" description="Low complexity" evidence="7">
    <location>
        <begin position="393"/>
        <end position="423"/>
    </location>
</feature>
<keyword evidence="1" id="KW-0813">Transport</keyword>
<sequence length="556" mass="59347">MKKAKKLSIVAISRAFIQVLCFVFLPSLYISALMGVKELYLAAIHNEFSANIITDLIPLIATVPLTILLGRFFCGWMCAFGSFTDFIYKVSSQFVTKKKLKEEIDGALKYVKYGILVLIIMVIWSLNVTVFSSSSPWDVFGMLFTVGKLPDLSYVISYLTVGFVLFIAIIIASVFVERFFCRYLCPMGAIFGLTSLLRIGKIRKPTDGCGKCRICTNNCAMGIPLYKYDEVSSPECINCMKCVSSCPRNNTSYSVAKKDVRPLMAGCVSFAVMTGIYYVGNITASANGGNTTISSTSTNNANSLYNDGTYEGSGTGFRGQTTTVNVTVKSGAITNIETVTTGDDGDFYNRAFNGVTSDIISSQSTDVDSVSGATYSSNGIMEAVANALESAKTGSNSSQSTDSNATSNDSSSSTSSNTEDSSNGYGRVGHKGQRSDDSKEFNNSQDADVSNNDANSSSKSSSSSTAEYTDGTYEGSGTGFRGATTTLKVTVSKGKISDISVESYGDDAQFFESAYDTVTQEIISEQSTNVDSVSGATYSSNGIMEAVADALNSATK</sequence>
<evidence type="ECO:0000256" key="6">
    <source>
        <dbReference type="ARBA" id="ARBA00023014"/>
    </source>
</evidence>
<keyword evidence="4" id="KW-0249">Electron transport</keyword>
<evidence type="ECO:0000256" key="2">
    <source>
        <dbReference type="ARBA" id="ARBA00022485"/>
    </source>
</evidence>
<proteinExistence type="predicted"/>
<feature type="transmembrane region" description="Helical" evidence="8">
    <location>
        <begin position="110"/>
        <end position="132"/>
    </location>
</feature>
<dbReference type="InterPro" id="IPR051684">
    <property type="entry name" value="Electron_Trans/Redox"/>
</dbReference>
<keyword evidence="8" id="KW-0472">Membrane</keyword>
<name>A0A7R7EJT2_9FIRM</name>
<feature type="compositionally biased region" description="Low complexity" evidence="7">
    <location>
        <begin position="442"/>
        <end position="466"/>
    </location>
</feature>
<dbReference type="EMBL" id="AP024169">
    <property type="protein sequence ID" value="BCN29911.1"/>
    <property type="molecule type" value="Genomic_DNA"/>
</dbReference>
<dbReference type="Proteomes" id="UP000595897">
    <property type="component" value="Chromosome"/>
</dbReference>
<evidence type="ECO:0000256" key="7">
    <source>
        <dbReference type="SAM" id="MobiDB-lite"/>
    </source>
</evidence>
<keyword evidence="8" id="KW-1133">Transmembrane helix</keyword>